<dbReference type="Proteomes" id="UP000694406">
    <property type="component" value="Unplaced"/>
</dbReference>
<evidence type="ECO:0008006" key="3">
    <source>
        <dbReference type="Google" id="ProtNLM"/>
    </source>
</evidence>
<proteinExistence type="predicted"/>
<reference evidence="1" key="1">
    <citation type="submission" date="2025-08" db="UniProtKB">
        <authorList>
            <consortium name="Ensembl"/>
        </authorList>
    </citation>
    <scope>IDENTIFICATION</scope>
</reference>
<name>A0A8C5S0I6_LATLA</name>
<organism evidence="1 2">
    <name type="scientific">Laticauda laticaudata</name>
    <name type="common">Blue-ringed sea krait</name>
    <name type="synonym">Blue-lipped sea krait</name>
    <dbReference type="NCBI Taxonomy" id="8630"/>
    <lineage>
        <taxon>Eukaryota</taxon>
        <taxon>Metazoa</taxon>
        <taxon>Chordata</taxon>
        <taxon>Craniata</taxon>
        <taxon>Vertebrata</taxon>
        <taxon>Euteleostomi</taxon>
        <taxon>Lepidosauria</taxon>
        <taxon>Squamata</taxon>
        <taxon>Bifurcata</taxon>
        <taxon>Unidentata</taxon>
        <taxon>Episquamata</taxon>
        <taxon>Toxicofera</taxon>
        <taxon>Serpentes</taxon>
        <taxon>Colubroidea</taxon>
        <taxon>Elapidae</taxon>
        <taxon>Laticaudinae</taxon>
        <taxon>Laticauda</taxon>
    </lineage>
</organism>
<dbReference type="AlphaFoldDB" id="A0A8C5S0I6"/>
<reference evidence="1" key="2">
    <citation type="submission" date="2025-09" db="UniProtKB">
        <authorList>
            <consortium name="Ensembl"/>
        </authorList>
    </citation>
    <scope>IDENTIFICATION</scope>
</reference>
<dbReference type="GeneTree" id="ENSGT00500000044852"/>
<evidence type="ECO:0000313" key="1">
    <source>
        <dbReference type="Ensembl" id="ENSLLTP00000009664.1"/>
    </source>
</evidence>
<protein>
    <recommendedName>
        <fullName evidence="3">Ankyrin repeat domain-containing protein 33B</fullName>
    </recommendedName>
</protein>
<keyword evidence="2" id="KW-1185">Reference proteome</keyword>
<sequence length="193" mass="21734">MTPQQCHRLIASMPHRIEAVMLQKGPKPTNINATDPGRGFTPLEWACFTGRIESVYLIQRLMDKPCAEQFCDQYLLEWPKLKELLAKAAGSKTCLQKISATLRSIVDFRTFHGPEEDGVLDHMVKTTTSLRSSFVAIACRTVCPESPPAVGKRRPAVQEILRQQRYHVLNISLLPGIQDKIPILPVLSCHKVY</sequence>
<accession>A0A8C5S0I6</accession>
<dbReference type="Ensembl" id="ENSLLTT00000010030.1">
    <property type="protein sequence ID" value="ENSLLTP00000009664.1"/>
    <property type="gene ID" value="ENSLLTG00000007379.1"/>
</dbReference>
<evidence type="ECO:0000313" key="2">
    <source>
        <dbReference type="Proteomes" id="UP000694406"/>
    </source>
</evidence>